<feature type="transmembrane region" description="Helical" evidence="1">
    <location>
        <begin position="191"/>
        <end position="211"/>
    </location>
</feature>
<keyword evidence="1" id="KW-0472">Membrane</keyword>
<proteinExistence type="predicted"/>
<organism evidence="2 3">
    <name type="scientific">Acaulospora morrowiae</name>
    <dbReference type="NCBI Taxonomy" id="94023"/>
    <lineage>
        <taxon>Eukaryota</taxon>
        <taxon>Fungi</taxon>
        <taxon>Fungi incertae sedis</taxon>
        <taxon>Mucoromycota</taxon>
        <taxon>Glomeromycotina</taxon>
        <taxon>Glomeromycetes</taxon>
        <taxon>Diversisporales</taxon>
        <taxon>Acaulosporaceae</taxon>
        <taxon>Acaulospora</taxon>
    </lineage>
</organism>
<name>A0A9N9BBA9_9GLOM</name>
<feature type="transmembrane region" description="Helical" evidence="1">
    <location>
        <begin position="151"/>
        <end position="179"/>
    </location>
</feature>
<keyword evidence="1" id="KW-0812">Transmembrane</keyword>
<evidence type="ECO:0000256" key="1">
    <source>
        <dbReference type="SAM" id="Phobius"/>
    </source>
</evidence>
<keyword evidence="3" id="KW-1185">Reference proteome</keyword>
<accession>A0A9N9BBA9</accession>
<comment type="caution">
    <text evidence="2">The sequence shown here is derived from an EMBL/GenBank/DDBJ whole genome shotgun (WGS) entry which is preliminary data.</text>
</comment>
<evidence type="ECO:0000313" key="3">
    <source>
        <dbReference type="Proteomes" id="UP000789342"/>
    </source>
</evidence>
<sequence>MFQQILEAVIMFRALKDDEKSPDDYVSEENSTLRGFSSVARSALTTPEHEAISLSTSTDVIDTMKAVLSTVAKVMVKASSSIGALNNFLSSPNVQVALMTENGSSNSAMIDCINNNQGDFQDNIRIMKYELTNSLKNCVQNRERLMRSRSYIIPILLTATAMLGTAMFGTAMLGTAMFGTSIFGMGYSSNLISFICTIAILGIVIIISDYYDRKLEQDINKLQSTINDLDKLSRTLTNLEVVPRAFEIFNETTEIKRVFAEYQEQIKEHARTLRCDCADWN</sequence>
<protein>
    <submittedName>
        <fullName evidence="2">12447_t:CDS:1</fullName>
    </submittedName>
</protein>
<evidence type="ECO:0000313" key="2">
    <source>
        <dbReference type="EMBL" id="CAG8559926.1"/>
    </source>
</evidence>
<keyword evidence="1" id="KW-1133">Transmembrane helix</keyword>
<reference evidence="2" key="1">
    <citation type="submission" date="2021-06" db="EMBL/GenBank/DDBJ databases">
        <authorList>
            <person name="Kallberg Y."/>
            <person name="Tangrot J."/>
            <person name="Rosling A."/>
        </authorList>
    </citation>
    <scope>NUCLEOTIDE SEQUENCE</scope>
    <source>
        <strain evidence="2">CL551</strain>
    </source>
</reference>
<dbReference type="EMBL" id="CAJVPV010003795">
    <property type="protein sequence ID" value="CAG8559926.1"/>
    <property type="molecule type" value="Genomic_DNA"/>
</dbReference>
<dbReference type="Proteomes" id="UP000789342">
    <property type="component" value="Unassembled WGS sequence"/>
</dbReference>
<dbReference type="AlphaFoldDB" id="A0A9N9BBA9"/>
<gene>
    <name evidence="2" type="ORF">AMORRO_LOCUS5967</name>
</gene>